<gene>
    <name evidence="2" type="ordered locus">NP_4846A</name>
</gene>
<feature type="domain" description="Archaeal Type IV pilin N-terminal" evidence="1">
    <location>
        <begin position="10"/>
        <end position="80"/>
    </location>
</feature>
<accession>A0A1U7EZ32</accession>
<evidence type="ECO:0000313" key="3">
    <source>
        <dbReference type="Proteomes" id="UP000002698"/>
    </source>
</evidence>
<dbReference type="HOGENOM" id="CLU_516417_0_0_2"/>
<sequence length="527" mass="56043">MWRRDDRGQSESLGSLLLVAVFLVSATAVGAYTVPSVLDQQQPDGPLADIEIEAVDGEAVLVHAGGEPLDTASVDIVTRNGGEQRGSIEDRTVETLESQFRPGERATLDGGVGETTVIVIDTADNAVVAEETLQLPSGFQVAILDLDSGAVGEDLTVEYSVQNVDIEADTQDITLTIEDADGNTLIDDVVADDLQLDADEGTTEIESYEITDGYVPTAEVTVATDDDAATETVSIEDSPDPTGSVTVESPIFDGQDEFEVAYEFEHLESAFLRVENEAGDEFELNVDDPDGSGTENIDADDVPIADETITATLSEADGGAELATDATTVSAAGALTVQPDIHAGMDSFDIALDTGTDGWLVVTHDGSEYETAADSDETVTVAAADVGGLTAGDDVSATFYESDDRDVALASDSTEVREPERPSFSDLSVSDDSFFALIVFREGYTVDYAVADPDDQFESVEVDFEKEGSAQSRSSGAPTDSLEYRDWYSYGSDYEITISLYDQQGEVESERVVIEDTADGDDPEIPE</sequence>
<dbReference type="STRING" id="348780.NP_4846A"/>
<dbReference type="EnsemblBacteria" id="CAI50514">
    <property type="protein sequence ID" value="CAI50514"/>
    <property type="gene ID" value="NP_4846A"/>
</dbReference>
<dbReference type="RefSeq" id="WP_011324126.1">
    <property type="nucleotide sequence ID" value="NC_007426.1"/>
</dbReference>
<dbReference type="Pfam" id="PF07790">
    <property type="entry name" value="Pilin_N"/>
    <property type="match status" value="1"/>
</dbReference>
<dbReference type="EMBL" id="CR936257">
    <property type="protein sequence ID" value="CAI50514.1"/>
    <property type="molecule type" value="Genomic_DNA"/>
</dbReference>
<evidence type="ECO:0000313" key="2">
    <source>
        <dbReference type="EMBL" id="CAI50514.1"/>
    </source>
</evidence>
<reference evidence="2 3" key="1">
    <citation type="journal article" date="2005" name="Genome Res.">
        <title>Living with two extremes: conclusions from the genome sequence of Natronomonas pharaonis.</title>
        <authorList>
            <person name="Falb M."/>
            <person name="Pfeiffer F."/>
            <person name="Palm P."/>
            <person name="Rodewald K."/>
            <person name="Hickmann V."/>
            <person name="Tittor J."/>
            <person name="Oesterhelt D."/>
        </authorList>
    </citation>
    <scope>NUCLEOTIDE SEQUENCE [LARGE SCALE GENOMIC DNA]</scope>
    <source>
        <strain evidence="3">ATCC 35678 / DSM 2160 / CIP 103997 / JCM 8858 / NBRC 14720 / NCIMB 2260 / Gabara</strain>
    </source>
</reference>
<dbReference type="InterPro" id="IPR012859">
    <property type="entry name" value="Pilin_N_archaeal"/>
</dbReference>
<protein>
    <recommendedName>
        <fullName evidence="1">Archaeal Type IV pilin N-terminal domain-containing protein</fullName>
    </recommendedName>
</protein>
<dbReference type="eggNOG" id="arCOG02425">
    <property type="taxonomic scope" value="Archaea"/>
</dbReference>
<proteinExistence type="predicted"/>
<organism evidence="2 3">
    <name type="scientific">Natronomonas pharaonis (strain ATCC 35678 / DSM 2160 / CIP 103997 / JCM 8858 / NBRC 14720 / NCIMB 2260 / Gabara)</name>
    <name type="common">Halobacterium pharaonis</name>
    <dbReference type="NCBI Taxonomy" id="348780"/>
    <lineage>
        <taxon>Archaea</taxon>
        <taxon>Methanobacteriati</taxon>
        <taxon>Methanobacteriota</taxon>
        <taxon>Stenosarchaea group</taxon>
        <taxon>Halobacteria</taxon>
        <taxon>Halobacteriales</taxon>
        <taxon>Natronomonadaceae</taxon>
        <taxon>Natronomonas</taxon>
    </lineage>
</organism>
<dbReference type="GeneID" id="3702194"/>
<dbReference type="Proteomes" id="UP000002698">
    <property type="component" value="Chromosome"/>
</dbReference>
<evidence type="ECO:0000259" key="1">
    <source>
        <dbReference type="Pfam" id="PF07790"/>
    </source>
</evidence>
<dbReference type="KEGG" id="nph:NP_4846A"/>
<name>A0A1U7EZ32_NATPD</name>
<keyword evidence="3" id="KW-1185">Reference proteome</keyword>
<dbReference type="AlphaFoldDB" id="A0A1U7EZ32"/>